<name>A0A2T4BXR7_TRILO</name>
<protein>
    <submittedName>
        <fullName evidence="2">Uncharacterized protein</fullName>
    </submittedName>
</protein>
<feature type="region of interest" description="Disordered" evidence="1">
    <location>
        <begin position="168"/>
        <end position="194"/>
    </location>
</feature>
<feature type="compositionally biased region" description="Basic and acidic residues" evidence="1">
    <location>
        <begin position="176"/>
        <end position="185"/>
    </location>
</feature>
<feature type="compositionally biased region" description="Polar residues" evidence="1">
    <location>
        <begin position="102"/>
        <end position="112"/>
    </location>
</feature>
<feature type="region of interest" description="Disordered" evidence="1">
    <location>
        <begin position="44"/>
        <end position="74"/>
    </location>
</feature>
<dbReference type="AlphaFoldDB" id="A0A2T4BXR7"/>
<organism evidence="2 3">
    <name type="scientific">Trichoderma longibrachiatum ATCC 18648</name>
    <dbReference type="NCBI Taxonomy" id="983965"/>
    <lineage>
        <taxon>Eukaryota</taxon>
        <taxon>Fungi</taxon>
        <taxon>Dikarya</taxon>
        <taxon>Ascomycota</taxon>
        <taxon>Pezizomycotina</taxon>
        <taxon>Sordariomycetes</taxon>
        <taxon>Hypocreomycetidae</taxon>
        <taxon>Hypocreales</taxon>
        <taxon>Hypocreaceae</taxon>
        <taxon>Trichoderma</taxon>
    </lineage>
</organism>
<evidence type="ECO:0000313" key="3">
    <source>
        <dbReference type="Proteomes" id="UP000240760"/>
    </source>
</evidence>
<sequence length="194" mass="21710">MVWRVAKRDRERERDNRRLGLIWWQSEILGQQKRPFFTGSAVRIGPSRPPQSASALPVTEDPSRRWSSSARDYCSFSEGGPAASTLSGAFSRWHECGGTGGSNQSHDNASQKVTEHGKQVGEDEMVGFKRQSEREGRSLEEDAGHERNGVALVPVGLRRFQRADAVLTRNVKPQKGPREAPRETLKAPSFEQVR</sequence>
<evidence type="ECO:0000313" key="2">
    <source>
        <dbReference type="EMBL" id="PTB74016.1"/>
    </source>
</evidence>
<feature type="region of interest" description="Disordered" evidence="1">
    <location>
        <begin position="95"/>
        <end position="146"/>
    </location>
</feature>
<gene>
    <name evidence="2" type="ORF">M440DRAFT_126097</name>
</gene>
<reference evidence="2 3" key="1">
    <citation type="submission" date="2016-07" db="EMBL/GenBank/DDBJ databases">
        <title>Multiple horizontal gene transfer events from other fungi enriched the ability of initially mycotrophic Trichoderma (Ascomycota) to feed on dead plant biomass.</title>
        <authorList>
            <consortium name="DOE Joint Genome Institute"/>
            <person name="Aerts A."/>
            <person name="Atanasova L."/>
            <person name="Chenthamara K."/>
            <person name="Zhang J."/>
            <person name="Grujic M."/>
            <person name="Henrissat B."/>
            <person name="Kuo A."/>
            <person name="Salamov A."/>
            <person name="Lipzen A."/>
            <person name="Labutti K."/>
            <person name="Barry K."/>
            <person name="Miao Y."/>
            <person name="Rahimi M.J."/>
            <person name="Shen Q."/>
            <person name="Grigoriev I.V."/>
            <person name="Kubicek C.P."/>
            <person name="Druzhinina I.S."/>
        </authorList>
    </citation>
    <scope>NUCLEOTIDE SEQUENCE [LARGE SCALE GENOMIC DNA]</scope>
    <source>
        <strain evidence="2 3">ATCC 18648</strain>
    </source>
</reference>
<feature type="compositionally biased region" description="Basic and acidic residues" evidence="1">
    <location>
        <begin position="113"/>
        <end position="146"/>
    </location>
</feature>
<keyword evidence="3" id="KW-1185">Reference proteome</keyword>
<proteinExistence type="predicted"/>
<accession>A0A2T4BXR7</accession>
<evidence type="ECO:0000256" key="1">
    <source>
        <dbReference type="SAM" id="MobiDB-lite"/>
    </source>
</evidence>
<dbReference type="Proteomes" id="UP000240760">
    <property type="component" value="Unassembled WGS sequence"/>
</dbReference>
<dbReference type="EMBL" id="KZ679137">
    <property type="protein sequence ID" value="PTB74016.1"/>
    <property type="molecule type" value="Genomic_DNA"/>
</dbReference>